<dbReference type="AlphaFoldDB" id="A0A382VKV0"/>
<reference evidence="1" key="1">
    <citation type="submission" date="2018-05" db="EMBL/GenBank/DDBJ databases">
        <authorList>
            <person name="Lanie J.A."/>
            <person name="Ng W.-L."/>
            <person name="Kazmierczak K.M."/>
            <person name="Andrzejewski T.M."/>
            <person name="Davidsen T.M."/>
            <person name="Wayne K.J."/>
            <person name="Tettelin H."/>
            <person name="Glass J.I."/>
            <person name="Rusch D."/>
            <person name="Podicherti R."/>
            <person name="Tsui H.-C.T."/>
            <person name="Winkler M.E."/>
        </authorList>
    </citation>
    <scope>NUCLEOTIDE SEQUENCE</scope>
</reference>
<gene>
    <name evidence="1" type="ORF">METZ01_LOCUS399509</name>
</gene>
<dbReference type="EMBL" id="UINC01152460">
    <property type="protein sequence ID" value="SVD46655.1"/>
    <property type="molecule type" value="Genomic_DNA"/>
</dbReference>
<accession>A0A382VKV0</accession>
<dbReference type="InterPro" id="IPR018247">
    <property type="entry name" value="EF_Hand_1_Ca_BS"/>
</dbReference>
<dbReference type="PROSITE" id="PS00018">
    <property type="entry name" value="EF_HAND_1"/>
    <property type="match status" value="1"/>
</dbReference>
<feature type="non-terminal residue" evidence="1">
    <location>
        <position position="257"/>
    </location>
</feature>
<proteinExistence type="predicted"/>
<name>A0A382VKV0_9ZZZZ</name>
<evidence type="ECO:0000313" key="1">
    <source>
        <dbReference type="EMBL" id="SVD46655.1"/>
    </source>
</evidence>
<protein>
    <submittedName>
        <fullName evidence="1">Uncharacterized protein</fullName>
    </submittedName>
</protein>
<organism evidence="1">
    <name type="scientific">marine metagenome</name>
    <dbReference type="NCBI Taxonomy" id="408172"/>
    <lineage>
        <taxon>unclassified sequences</taxon>
        <taxon>metagenomes</taxon>
        <taxon>ecological metagenomes</taxon>
    </lineage>
</organism>
<sequence length="257" mass="27812">MGIQIIKSFAFCVIIVPVTLGAQDDYYPPESFYGGGVGFSQMFLFQNLGELQSFEMLGSVGDTAGFGFDLTKFANPFIINGGEGFSNITERIRIGGYAGVGSSFIAEKPDITLFLDLDGNGTYDTGEKKEIFQKPPDLQAKISLWFSGATIEYLFPLFRGLEISIGSLFGVGRLNLNVSQSAGSPSWNDQLTSIFQVGTDGFTPVYDANADGAIDTTDIDYVQKNQFPNIAINSAMTSLSGTFLNVQPYIAVKLQLL</sequence>